<evidence type="ECO:0000313" key="8">
    <source>
        <dbReference type="EMBL" id="CAB3709366.1"/>
    </source>
</evidence>
<feature type="domain" description="Amino acid permease/ SLC12A" evidence="7">
    <location>
        <begin position="24"/>
        <end position="389"/>
    </location>
</feature>
<feature type="transmembrane region" description="Helical" evidence="6">
    <location>
        <begin position="99"/>
        <end position="124"/>
    </location>
</feature>
<dbReference type="GO" id="GO:0055085">
    <property type="term" value="P:transmembrane transport"/>
    <property type="evidence" value="ECO:0007669"/>
    <property type="project" value="InterPro"/>
</dbReference>
<evidence type="ECO:0000256" key="1">
    <source>
        <dbReference type="ARBA" id="ARBA00004141"/>
    </source>
</evidence>
<feature type="transmembrane region" description="Helical" evidence="6">
    <location>
        <begin position="205"/>
        <end position="226"/>
    </location>
</feature>
<evidence type="ECO:0000256" key="5">
    <source>
        <dbReference type="ARBA" id="ARBA00023136"/>
    </source>
</evidence>
<dbReference type="Gene3D" id="1.20.1740.10">
    <property type="entry name" value="Amino acid/polyamine transporter I"/>
    <property type="match status" value="1"/>
</dbReference>
<feature type="transmembrane region" description="Helical" evidence="6">
    <location>
        <begin position="164"/>
        <end position="185"/>
    </location>
</feature>
<dbReference type="Pfam" id="PF00324">
    <property type="entry name" value="AA_permease"/>
    <property type="match status" value="1"/>
</dbReference>
<sequence>MNINQIIRRESGLPAVFTRGQLAAIAVGAVISYGVVSGSAFPLTVAGPAAVLSYAAAALIALLLMRCLSDMTAAHPTPGGFASYAEAFLGHRTGFVVRAAYVVSVVTIVGTEIAMLERVLAWWMPQVPPSLVVIALLAGLNLLHLAGARVFAWVEFALSAVKGLALLALIVIACVYAFNAAPPTVDGARTASSTILAGMTGPQVWQAFTIATMGFIGLEVMSIAGAETRVPARVPARGLGRSMRRAAWWVVVLVVAGVAASAWFQWHEPVAPNLTPFVQLLELAKLPGAQLAFTVLMAVTVVSVLNCQIYGGSRMVFSMARAGQAPAMLGRAGKLRAPVTVVVGAAMLVYAAHLVFPGVVYVAASSMAITSLLAIWMVIFLAYIRFQQLGGEARGAKGAWRGIVGVVVMMAIAVSTLQIDAFAPALFYGIPLWLLLSLAALLLRNKTGNSHPDNLGGKRKNMKGLVEI</sequence>
<dbReference type="AlphaFoldDB" id="A0A6S7A2F5"/>
<evidence type="ECO:0000256" key="4">
    <source>
        <dbReference type="ARBA" id="ARBA00022989"/>
    </source>
</evidence>
<feature type="transmembrane region" description="Helical" evidence="6">
    <location>
        <begin position="425"/>
        <end position="443"/>
    </location>
</feature>
<proteinExistence type="predicted"/>
<keyword evidence="3 6" id="KW-0812">Transmembrane</keyword>
<dbReference type="InterPro" id="IPR004841">
    <property type="entry name" value="AA-permease/SLC12A_dom"/>
</dbReference>
<feature type="transmembrane region" description="Helical" evidence="6">
    <location>
        <begin position="398"/>
        <end position="419"/>
    </location>
</feature>
<feature type="transmembrane region" description="Helical" evidence="6">
    <location>
        <begin position="12"/>
        <end position="35"/>
    </location>
</feature>
<feature type="transmembrane region" description="Helical" evidence="6">
    <location>
        <begin position="41"/>
        <end position="64"/>
    </location>
</feature>
<dbReference type="EMBL" id="CADIJQ010000004">
    <property type="protein sequence ID" value="CAB3709366.1"/>
    <property type="molecule type" value="Genomic_DNA"/>
</dbReference>
<evidence type="ECO:0000256" key="3">
    <source>
        <dbReference type="ARBA" id="ARBA00022692"/>
    </source>
</evidence>
<keyword evidence="5 6" id="KW-0472">Membrane</keyword>
<dbReference type="PANTHER" id="PTHR43495">
    <property type="entry name" value="GABA PERMEASE"/>
    <property type="match status" value="1"/>
</dbReference>
<protein>
    <recommendedName>
        <fullName evidence="7">Amino acid permease/ SLC12A domain-containing protein</fullName>
    </recommendedName>
</protein>
<evidence type="ECO:0000313" key="9">
    <source>
        <dbReference type="Proteomes" id="UP000494269"/>
    </source>
</evidence>
<keyword evidence="9" id="KW-1185">Reference proteome</keyword>
<dbReference type="RefSeq" id="WP_175170191.1">
    <property type="nucleotide sequence ID" value="NZ_CADIJQ010000004.1"/>
</dbReference>
<dbReference type="Proteomes" id="UP000494269">
    <property type="component" value="Unassembled WGS sequence"/>
</dbReference>
<evidence type="ECO:0000256" key="6">
    <source>
        <dbReference type="SAM" id="Phobius"/>
    </source>
</evidence>
<organism evidence="8 9">
    <name type="scientific">Achromobacter kerstersii</name>
    <dbReference type="NCBI Taxonomy" id="1353890"/>
    <lineage>
        <taxon>Bacteria</taxon>
        <taxon>Pseudomonadati</taxon>
        <taxon>Pseudomonadota</taxon>
        <taxon>Betaproteobacteria</taxon>
        <taxon>Burkholderiales</taxon>
        <taxon>Alcaligenaceae</taxon>
        <taxon>Achromobacter</taxon>
    </lineage>
</organism>
<feature type="transmembrane region" description="Helical" evidence="6">
    <location>
        <begin position="337"/>
        <end position="356"/>
    </location>
</feature>
<feature type="transmembrane region" description="Helical" evidence="6">
    <location>
        <begin position="246"/>
        <end position="266"/>
    </location>
</feature>
<accession>A0A6S7A2F5</accession>
<evidence type="ECO:0000259" key="7">
    <source>
        <dbReference type="Pfam" id="PF00324"/>
    </source>
</evidence>
<feature type="transmembrane region" description="Helical" evidence="6">
    <location>
        <begin position="130"/>
        <end position="152"/>
    </location>
</feature>
<name>A0A6S7A2F5_9BURK</name>
<evidence type="ECO:0000256" key="2">
    <source>
        <dbReference type="ARBA" id="ARBA00022448"/>
    </source>
</evidence>
<dbReference type="PANTHER" id="PTHR43495:SF5">
    <property type="entry name" value="GAMMA-AMINOBUTYRIC ACID PERMEASE"/>
    <property type="match status" value="1"/>
</dbReference>
<keyword evidence="2" id="KW-0813">Transport</keyword>
<feature type="transmembrane region" description="Helical" evidence="6">
    <location>
        <begin position="286"/>
        <end position="311"/>
    </location>
</feature>
<dbReference type="PIRSF" id="PIRSF006060">
    <property type="entry name" value="AA_transporter"/>
    <property type="match status" value="1"/>
</dbReference>
<comment type="subcellular location">
    <subcellularLocation>
        <location evidence="1">Membrane</location>
        <topology evidence="1">Multi-pass membrane protein</topology>
    </subcellularLocation>
</comment>
<gene>
    <name evidence="8" type="ORF">LMG3441_03028</name>
</gene>
<reference evidence="8 9" key="1">
    <citation type="submission" date="2020-04" db="EMBL/GenBank/DDBJ databases">
        <authorList>
            <person name="De Canck E."/>
        </authorList>
    </citation>
    <scope>NUCLEOTIDE SEQUENCE [LARGE SCALE GENOMIC DNA]</scope>
    <source>
        <strain evidence="8 9">LMG 3441</strain>
    </source>
</reference>
<feature type="transmembrane region" description="Helical" evidence="6">
    <location>
        <begin position="362"/>
        <end position="386"/>
    </location>
</feature>
<dbReference type="GO" id="GO:0016020">
    <property type="term" value="C:membrane"/>
    <property type="evidence" value="ECO:0007669"/>
    <property type="project" value="UniProtKB-SubCell"/>
</dbReference>
<keyword evidence="4 6" id="KW-1133">Transmembrane helix</keyword>